<organism evidence="2 3">
    <name type="scientific">Cuniculiplasma divulgatum</name>
    <dbReference type="NCBI Taxonomy" id="1673428"/>
    <lineage>
        <taxon>Archaea</taxon>
        <taxon>Methanobacteriati</taxon>
        <taxon>Thermoplasmatota</taxon>
        <taxon>Thermoplasmata</taxon>
        <taxon>Thermoplasmatales</taxon>
        <taxon>Cuniculiplasmataceae</taxon>
        <taxon>Cuniculiplasma</taxon>
    </lineage>
</organism>
<dbReference type="AlphaFoldDB" id="A0A1R4A5T9"/>
<evidence type="ECO:0000256" key="1">
    <source>
        <dbReference type="SAM" id="Phobius"/>
    </source>
</evidence>
<name>A0A1R4A5T9_9ARCH</name>
<evidence type="ECO:0000313" key="2">
    <source>
        <dbReference type="EMBL" id="SJK84331.1"/>
    </source>
</evidence>
<dbReference type="GeneID" id="30927082"/>
<accession>A0A1R4A5T9</accession>
<feature type="transmembrane region" description="Helical" evidence="1">
    <location>
        <begin position="12"/>
        <end position="36"/>
    </location>
</feature>
<gene>
    <name evidence="2" type="ORF">CPM_0448</name>
</gene>
<dbReference type="EMBL" id="LT719092">
    <property type="protein sequence ID" value="SJK84331.1"/>
    <property type="molecule type" value="Genomic_DNA"/>
</dbReference>
<keyword evidence="1" id="KW-1133">Transmembrane helix</keyword>
<reference evidence="3" key="1">
    <citation type="submission" date="2016-06" db="EMBL/GenBank/DDBJ databases">
        <authorList>
            <person name="Toshchakov V.S."/>
        </authorList>
    </citation>
    <scope>NUCLEOTIDE SEQUENCE [LARGE SCALE GENOMIC DNA]</scope>
    <source>
        <strain>PM4 (JCM 30641</strain>
        <strain evidence="3">\VKM B-2940)</strain>
    </source>
</reference>
<evidence type="ECO:0000313" key="3">
    <source>
        <dbReference type="Proteomes" id="UP000187822"/>
    </source>
</evidence>
<keyword evidence="1" id="KW-0472">Membrane</keyword>
<dbReference type="RefSeq" id="WP_077075936.1">
    <property type="nucleotide sequence ID" value="NZ_LT719092.1"/>
</dbReference>
<keyword evidence="3" id="KW-1185">Reference proteome</keyword>
<proteinExistence type="predicted"/>
<dbReference type="KEGG" id="cdiv:CPM_0448"/>
<keyword evidence="1" id="KW-0812">Transmembrane</keyword>
<protein>
    <submittedName>
        <fullName evidence="2">Uncharacterized protein</fullName>
    </submittedName>
</protein>
<dbReference type="Proteomes" id="UP000187822">
    <property type="component" value="Chromosome I"/>
</dbReference>
<sequence length="935" mass="101589">MKPVIKEDKAVSEIIGAILLFAIASVLLTSFILWYVPSTGTNNDISYQSSTQNAFSSLDSKMINPSVTPGSGISQSFSLGISGTPPFTPSQSTNLYYSDNFNANLSYGMNVNYTNIVTKKTVSIAACANASSSNILNNVEVNNQFTYSINFIESGLSSGFFWTVVISGESLSSSGTLISATFPDGTYGYKISTDSSQQISNTEGSVVVNGSNVNIAVSFYSKSLNGILAENNGTTGAINPINSQNQIPDSTSSSNNFGAGTLSNWLTKDENASLKANYLGAQQFNIYSKEVTATYYTYYLLPSYDYMINYYEGSSTVFTYISEVPFGKNITKVESFKTTEGKLYSGFVTEKLNKPVILYKGSYYINFLERVNNPIQRNYESGNYVEIGATYGSNESLMSSSTCQWQYGPTEFIGTMSNPEYSVSVGESISYSAKYWENTGYLSSLCCKRADNFTIISTNQVIGTQEPYVFTVGYSLNNSTVYKVNFSQLGLTSTSTWNVTINGEKSNSSSDGSTITFKLPVGVYQYSANSSSLMLGNPSTGTVNVTSTGNREVNITFSRPRNSAPLYYGNTKEAKQDFHISSGGARINFISLYLYNFTSPPSSYSTGNLNYSISIQILNDSSGVSVNTDIPPITCKVNNSGWNMFFLKKNGGYYSLGSGRYVLEVKANDGSKNTIGWGFTTTGGYDNYLQKDASNSLTGLRNTPRTSNITGFNNGALTPVSNQVFVYSIGYYNLTVSREIVTYKVKGDFHIVGSLNSKGVTQFTISETQVLQDGIILTAGKGVTYVTVNPLPIRIVDSSKGISLSSIAYNMSMSKGVSTSVSGVGSTIVSMIMTKSTLVNYTLGNSYTFNNKLGKVNSICLNNYSYIIHSKYANYWAHTLFTELLGQGAYSSFSLFHRFDFQLSGNTEKVSIAKGATIALYSANIKSVDFNVDSI</sequence>